<dbReference type="Pfam" id="PF17170">
    <property type="entry name" value="DUF5128"/>
    <property type="match status" value="1"/>
</dbReference>
<sequence>MKCKEMRIYFFLFLVLWVGSVYAQNQPVILDKHNVIELNDAKEWNSFIKSWEAVPLKMDARNAVEIQSLAVYDDLVVVRGIRGQLENILLFDISGKFLRQIGSQGGGKEQYGMVGWVRVDPLEREIGVYDGFLRKRYVTYNFEGDFKGDGACEEYMHYVRGVYPLEKDRYLGYIACSKSKLCYFISDKKFTKFDTLRPHHVRFPMGVVDFSRHPITIYDGRISFVTPLCDTIFEYDGHKLQPRFVTKVHRSVPDNFDPGQKDYLTCVARLEKEKGYFSKDEIYETKNWFIITYEAGKLIYNKKMKKAFYMPKDVAMRGDMIYPDDLWGEYGEKLVAVYTPEELLAMRDKMKKEGVVLTKKVEQLFRQVEAEKNPVMILYVFK</sequence>
<comment type="caution">
    <text evidence="1">The sequence shown here is derived from an EMBL/GenBank/DDBJ whole genome shotgun (WGS) entry which is preliminary data.</text>
</comment>
<accession>A0A412WW79</accession>
<protein>
    <submittedName>
        <fullName evidence="1">6-bladed beta-propeller</fullName>
    </submittedName>
</protein>
<evidence type="ECO:0000313" key="4">
    <source>
        <dbReference type="Proteomes" id="UP000286038"/>
    </source>
</evidence>
<proteinExistence type="predicted"/>
<evidence type="ECO:0000313" key="3">
    <source>
        <dbReference type="Proteomes" id="UP000283589"/>
    </source>
</evidence>
<reference evidence="3 4" key="1">
    <citation type="submission" date="2018-08" db="EMBL/GenBank/DDBJ databases">
        <title>A genome reference for cultivated species of the human gut microbiota.</title>
        <authorList>
            <person name="Zou Y."/>
            <person name="Xue W."/>
            <person name="Luo G."/>
        </authorList>
    </citation>
    <scope>NUCLEOTIDE SEQUENCE [LARGE SCALE GENOMIC DNA]</scope>
    <source>
        <strain evidence="1 3">AF14-49</strain>
        <strain evidence="2 4">AF34-33</strain>
    </source>
</reference>
<dbReference type="STRING" id="1121130.GCA_000519105_02596"/>
<name>A0A412WW79_9BACT</name>
<dbReference type="Proteomes" id="UP000286038">
    <property type="component" value="Unassembled WGS sequence"/>
</dbReference>
<dbReference type="EMBL" id="QRZA01000029">
    <property type="protein sequence ID" value="RGV31643.1"/>
    <property type="molecule type" value="Genomic_DNA"/>
</dbReference>
<gene>
    <name evidence="1" type="ORF">DWW18_16600</name>
    <name evidence="2" type="ORF">DWZ68_10550</name>
</gene>
<dbReference type="Proteomes" id="UP000283589">
    <property type="component" value="Unassembled WGS sequence"/>
</dbReference>
<dbReference type="EMBL" id="QRPV01000011">
    <property type="protein sequence ID" value="RHM42703.1"/>
    <property type="molecule type" value="Genomic_DNA"/>
</dbReference>
<evidence type="ECO:0000313" key="2">
    <source>
        <dbReference type="EMBL" id="RHM42703.1"/>
    </source>
</evidence>
<dbReference type="AlphaFoldDB" id="A0A412WW79"/>
<organism evidence="1 3">
    <name type="scientific">Butyricimonas virosa</name>
    <dbReference type="NCBI Taxonomy" id="544645"/>
    <lineage>
        <taxon>Bacteria</taxon>
        <taxon>Pseudomonadati</taxon>
        <taxon>Bacteroidota</taxon>
        <taxon>Bacteroidia</taxon>
        <taxon>Bacteroidales</taxon>
        <taxon>Odoribacteraceae</taxon>
        <taxon>Butyricimonas</taxon>
    </lineage>
</organism>
<evidence type="ECO:0000313" key="1">
    <source>
        <dbReference type="EMBL" id="RGV31643.1"/>
    </source>
</evidence>